<dbReference type="SUPFAM" id="SSF48652">
    <property type="entry name" value="Tetraspanin"/>
    <property type="match status" value="2"/>
</dbReference>
<dbReference type="Proteomes" id="UP000677054">
    <property type="component" value="Unassembled WGS sequence"/>
</dbReference>
<dbReference type="AlphaFoldDB" id="A0A7R9A8B1"/>
<evidence type="ECO:0000313" key="6">
    <source>
        <dbReference type="EMBL" id="CAD7249311.1"/>
    </source>
</evidence>
<keyword evidence="3 5" id="KW-1133">Transmembrane helix</keyword>
<proteinExistence type="predicted"/>
<dbReference type="InterPro" id="IPR018499">
    <property type="entry name" value="Tetraspanin/Peripherin"/>
</dbReference>
<dbReference type="CDD" id="cd03127">
    <property type="entry name" value="tetraspanin_LEL"/>
    <property type="match status" value="1"/>
</dbReference>
<evidence type="ECO:0000256" key="3">
    <source>
        <dbReference type="ARBA" id="ARBA00022989"/>
    </source>
</evidence>
<evidence type="ECO:0000256" key="5">
    <source>
        <dbReference type="SAM" id="Phobius"/>
    </source>
</evidence>
<dbReference type="EMBL" id="CAJPEV010002230">
    <property type="protein sequence ID" value="CAG0896190.1"/>
    <property type="molecule type" value="Genomic_DNA"/>
</dbReference>
<evidence type="ECO:0000313" key="7">
    <source>
        <dbReference type="Proteomes" id="UP000677054"/>
    </source>
</evidence>
<keyword evidence="7" id="KW-1185">Reference proteome</keyword>
<dbReference type="OrthoDB" id="9972904at2759"/>
<dbReference type="Gene3D" id="1.10.1450.10">
    <property type="entry name" value="Tetraspanin"/>
    <property type="match status" value="2"/>
</dbReference>
<protein>
    <recommendedName>
        <fullName evidence="8">Tetraspanin</fullName>
    </recommendedName>
</protein>
<comment type="subcellular location">
    <subcellularLocation>
        <location evidence="1">Membrane</location>
        <topology evidence="1">Multi-pass membrane protein</topology>
    </subcellularLocation>
</comment>
<evidence type="ECO:0008006" key="8">
    <source>
        <dbReference type="Google" id="ProtNLM"/>
    </source>
</evidence>
<feature type="transmembrane region" description="Helical" evidence="5">
    <location>
        <begin position="128"/>
        <end position="149"/>
    </location>
</feature>
<dbReference type="Pfam" id="PF00335">
    <property type="entry name" value="Tetraspanin"/>
    <property type="match status" value="1"/>
</dbReference>
<name>A0A7R9A8B1_9CRUS</name>
<dbReference type="PANTHER" id="PTHR19282">
    <property type="entry name" value="TETRASPANIN"/>
    <property type="match status" value="1"/>
</dbReference>
<evidence type="ECO:0000256" key="1">
    <source>
        <dbReference type="ARBA" id="ARBA00004141"/>
    </source>
</evidence>
<evidence type="ECO:0000256" key="2">
    <source>
        <dbReference type="ARBA" id="ARBA00022692"/>
    </source>
</evidence>
<dbReference type="PANTHER" id="PTHR19282:SF544">
    <property type="entry name" value="TETRASPANIN"/>
    <property type="match status" value="1"/>
</dbReference>
<feature type="transmembrane region" description="Helical" evidence="5">
    <location>
        <begin position="102"/>
        <end position="122"/>
    </location>
</feature>
<dbReference type="InterPro" id="IPR008952">
    <property type="entry name" value="Tetraspanin_EC2_sf"/>
</dbReference>
<reference evidence="6" key="1">
    <citation type="submission" date="2020-11" db="EMBL/GenBank/DDBJ databases">
        <authorList>
            <person name="Tran Van P."/>
        </authorList>
    </citation>
    <scope>NUCLEOTIDE SEQUENCE</scope>
</reference>
<keyword evidence="2 5" id="KW-0812">Transmembrane</keyword>
<gene>
    <name evidence="6" type="ORF">DSTB1V02_LOCUS9109</name>
</gene>
<sequence length="228" mass="25545">MVILEFASGTLAFTMKQSLILEEKPPDETMQETLCSNNLADIQAWNVMQSTLKCCGIRNYTDWPDIPSSSISQLVYGVRSNLRAEPYEYFLQKKGTIYIHNIAIAIFVLSLLWLAAYIIFTIKEGQEGGLLITLVLITIVIPEFAWVILSITMKRTLIREENHQILTIKMEKTLHSNNTGDVQAWNAMQSTLKCCGVTNHSDWPVTPSSCCEGSPPQCPESSAYGFPC</sequence>
<keyword evidence="4 5" id="KW-0472">Membrane</keyword>
<evidence type="ECO:0000256" key="4">
    <source>
        <dbReference type="ARBA" id="ARBA00023136"/>
    </source>
</evidence>
<dbReference type="GO" id="GO:0005886">
    <property type="term" value="C:plasma membrane"/>
    <property type="evidence" value="ECO:0007669"/>
    <property type="project" value="TreeGrafter"/>
</dbReference>
<organism evidence="6">
    <name type="scientific">Darwinula stevensoni</name>
    <dbReference type="NCBI Taxonomy" id="69355"/>
    <lineage>
        <taxon>Eukaryota</taxon>
        <taxon>Metazoa</taxon>
        <taxon>Ecdysozoa</taxon>
        <taxon>Arthropoda</taxon>
        <taxon>Crustacea</taxon>
        <taxon>Oligostraca</taxon>
        <taxon>Ostracoda</taxon>
        <taxon>Podocopa</taxon>
        <taxon>Podocopida</taxon>
        <taxon>Darwinulocopina</taxon>
        <taxon>Darwinuloidea</taxon>
        <taxon>Darwinulidae</taxon>
        <taxon>Darwinula</taxon>
    </lineage>
</organism>
<dbReference type="EMBL" id="LR901747">
    <property type="protein sequence ID" value="CAD7249311.1"/>
    <property type="molecule type" value="Genomic_DNA"/>
</dbReference>
<accession>A0A7R9A8B1</accession>